<dbReference type="Gene3D" id="2.60.40.10">
    <property type="entry name" value="Immunoglobulins"/>
    <property type="match status" value="1"/>
</dbReference>
<dbReference type="OrthoDB" id="10012075at2759"/>
<proteinExistence type="predicted"/>
<dbReference type="PROSITE" id="PS50835">
    <property type="entry name" value="IG_LIKE"/>
    <property type="match status" value="1"/>
</dbReference>
<dbReference type="Proteomes" id="UP000595437">
    <property type="component" value="Chromosome 10"/>
</dbReference>
<dbReference type="SUPFAM" id="SSF48726">
    <property type="entry name" value="Immunoglobulin"/>
    <property type="match status" value="1"/>
</dbReference>
<gene>
    <name evidence="2" type="ORF">FKW44_015686</name>
</gene>
<dbReference type="InterPro" id="IPR036179">
    <property type="entry name" value="Ig-like_dom_sf"/>
</dbReference>
<evidence type="ECO:0000313" key="2">
    <source>
        <dbReference type="EMBL" id="QQP41348.1"/>
    </source>
</evidence>
<dbReference type="EMBL" id="CP045899">
    <property type="protein sequence ID" value="QQP41348.1"/>
    <property type="molecule type" value="Genomic_DNA"/>
</dbReference>
<dbReference type="AlphaFoldDB" id="A0A7T8JZX4"/>
<organism evidence="2 3">
    <name type="scientific">Caligus rogercresseyi</name>
    <name type="common">Sea louse</name>
    <dbReference type="NCBI Taxonomy" id="217165"/>
    <lineage>
        <taxon>Eukaryota</taxon>
        <taxon>Metazoa</taxon>
        <taxon>Ecdysozoa</taxon>
        <taxon>Arthropoda</taxon>
        <taxon>Crustacea</taxon>
        <taxon>Multicrustacea</taxon>
        <taxon>Hexanauplia</taxon>
        <taxon>Copepoda</taxon>
        <taxon>Siphonostomatoida</taxon>
        <taxon>Caligidae</taxon>
        <taxon>Caligus</taxon>
    </lineage>
</organism>
<dbReference type="Pfam" id="PF00047">
    <property type="entry name" value="ig"/>
    <property type="match status" value="1"/>
</dbReference>
<feature type="domain" description="Ig-like" evidence="1">
    <location>
        <begin position="1"/>
        <end position="60"/>
    </location>
</feature>
<dbReference type="InterPro" id="IPR013783">
    <property type="entry name" value="Ig-like_fold"/>
</dbReference>
<accession>A0A7T8JZX4</accession>
<keyword evidence="3" id="KW-1185">Reference proteome</keyword>
<reference evidence="2" key="1">
    <citation type="journal article" name="Sci. Data">
        <title>Chromosome-scale genome assembly of the sea louse Caligus rogercresseyi by SMRT sequencing and Hi-C analysis.</title>
        <authorList>
            <person name="Gallardo-Escarate C."/>
            <person name="Valenzuela-Munoz V."/>
            <person name="Nunez-Acuna G."/>
            <person name="Valenzuela-Miranda D."/>
            <person name="Goncalves A.T."/>
            <person name="Escobar-Sepulveda H."/>
            <person name="Liachko I."/>
            <person name="Nelson B."/>
            <person name="Roberts S."/>
            <person name="Warren W."/>
        </authorList>
    </citation>
    <scope>NUCLEOTIDE SEQUENCE</scope>
    <source>
        <tissue evidence="2">Whole tissue</tissue>
    </source>
</reference>
<protein>
    <recommendedName>
        <fullName evidence="1">Ig-like domain-containing protein</fullName>
    </recommendedName>
</protein>
<dbReference type="InterPro" id="IPR013151">
    <property type="entry name" value="Immunoglobulin_dom"/>
</dbReference>
<sequence length="74" mass="8431">MILLWKKGNRVLTAGETKVRRDSRMQLLGNDLEISNLKKSDGGDYICELETDAVLPSAITHTVEIWVGFEIYMF</sequence>
<evidence type="ECO:0000259" key="1">
    <source>
        <dbReference type="PROSITE" id="PS50835"/>
    </source>
</evidence>
<evidence type="ECO:0000313" key="3">
    <source>
        <dbReference type="Proteomes" id="UP000595437"/>
    </source>
</evidence>
<dbReference type="InterPro" id="IPR007110">
    <property type="entry name" value="Ig-like_dom"/>
</dbReference>
<name>A0A7T8JZX4_CALRO</name>